<dbReference type="EMBL" id="BTRK01000004">
    <property type="protein sequence ID" value="GMR44806.1"/>
    <property type="molecule type" value="Genomic_DNA"/>
</dbReference>
<feature type="compositionally biased region" description="Pro residues" evidence="1">
    <location>
        <begin position="147"/>
        <end position="165"/>
    </location>
</feature>
<reference evidence="4" key="1">
    <citation type="submission" date="2022-10" db="EMBL/GenBank/DDBJ databases">
        <title>Genome assembly of Pristionchus species.</title>
        <authorList>
            <person name="Yoshida K."/>
            <person name="Sommer R.J."/>
        </authorList>
    </citation>
    <scope>NUCLEOTIDE SEQUENCE [LARGE SCALE GENOMIC DNA]</scope>
    <source>
        <strain evidence="4">RS5460</strain>
    </source>
</reference>
<gene>
    <name evidence="3" type="ORF">PMAYCL1PPCAC_15001</name>
</gene>
<protein>
    <submittedName>
        <fullName evidence="3">Uncharacterized protein</fullName>
    </submittedName>
</protein>
<feature type="region of interest" description="Disordered" evidence="1">
    <location>
        <begin position="143"/>
        <end position="218"/>
    </location>
</feature>
<evidence type="ECO:0000313" key="3">
    <source>
        <dbReference type="EMBL" id="GMR44806.1"/>
    </source>
</evidence>
<name>A0AAN5HY48_9BILA</name>
<feature type="chain" id="PRO_5043055665" evidence="2">
    <location>
        <begin position="17"/>
        <end position="218"/>
    </location>
</feature>
<accession>A0AAN5HY48</accession>
<keyword evidence="4" id="KW-1185">Reference proteome</keyword>
<comment type="caution">
    <text evidence="3">The sequence shown here is derived from an EMBL/GenBank/DDBJ whole genome shotgun (WGS) entry which is preliminary data.</text>
</comment>
<keyword evidence="2" id="KW-0732">Signal</keyword>
<proteinExistence type="predicted"/>
<organism evidence="3 4">
    <name type="scientific">Pristionchus mayeri</name>
    <dbReference type="NCBI Taxonomy" id="1317129"/>
    <lineage>
        <taxon>Eukaryota</taxon>
        <taxon>Metazoa</taxon>
        <taxon>Ecdysozoa</taxon>
        <taxon>Nematoda</taxon>
        <taxon>Chromadorea</taxon>
        <taxon>Rhabditida</taxon>
        <taxon>Rhabditina</taxon>
        <taxon>Diplogasteromorpha</taxon>
        <taxon>Diplogasteroidea</taxon>
        <taxon>Neodiplogasteridae</taxon>
        <taxon>Pristionchus</taxon>
    </lineage>
</organism>
<feature type="signal peptide" evidence="2">
    <location>
        <begin position="1"/>
        <end position="16"/>
    </location>
</feature>
<evidence type="ECO:0000313" key="4">
    <source>
        <dbReference type="Proteomes" id="UP001328107"/>
    </source>
</evidence>
<sequence>MLHLLLLIFAPPLAHSLKCWIGWQNWNDDQVIDNVHLAECGGNATCCAFVTSLNGNHFGCHETCPPRHYRQCGPDPRSGVQDLRYCYCRTHHDPRCTPFLEPWDSRSKLTTPMPPPVKRTLFKHRFGMKKFALDEKSMVEGVKIAGPPAPPSIQPLPPGIRPPGIPISAAPPGSGKGSRGRRPVATKLVSLPPPPPSGKPARTPSIRPVKKANRDNAD</sequence>
<dbReference type="Proteomes" id="UP001328107">
    <property type="component" value="Unassembled WGS sequence"/>
</dbReference>
<evidence type="ECO:0000256" key="1">
    <source>
        <dbReference type="SAM" id="MobiDB-lite"/>
    </source>
</evidence>
<evidence type="ECO:0000256" key="2">
    <source>
        <dbReference type="SAM" id="SignalP"/>
    </source>
</evidence>
<dbReference type="AlphaFoldDB" id="A0AAN5HY48"/>